<keyword evidence="3" id="KW-1185">Reference proteome</keyword>
<protein>
    <submittedName>
        <fullName evidence="2">Uncharacterized protein</fullName>
    </submittedName>
</protein>
<evidence type="ECO:0000313" key="3">
    <source>
        <dbReference type="Proteomes" id="UP000735302"/>
    </source>
</evidence>
<evidence type="ECO:0000313" key="2">
    <source>
        <dbReference type="EMBL" id="GFO19703.1"/>
    </source>
</evidence>
<dbReference type="EMBL" id="BLXT01005083">
    <property type="protein sequence ID" value="GFO19703.1"/>
    <property type="molecule type" value="Genomic_DNA"/>
</dbReference>
<name>A0AAV4BJE2_9GAST</name>
<dbReference type="AlphaFoldDB" id="A0AAV4BJE2"/>
<reference evidence="2 3" key="1">
    <citation type="journal article" date="2021" name="Elife">
        <title>Chloroplast acquisition without the gene transfer in kleptoplastic sea slugs, Plakobranchus ocellatus.</title>
        <authorList>
            <person name="Maeda T."/>
            <person name="Takahashi S."/>
            <person name="Yoshida T."/>
            <person name="Shimamura S."/>
            <person name="Takaki Y."/>
            <person name="Nagai Y."/>
            <person name="Toyoda A."/>
            <person name="Suzuki Y."/>
            <person name="Arimoto A."/>
            <person name="Ishii H."/>
            <person name="Satoh N."/>
            <person name="Nishiyama T."/>
            <person name="Hasebe M."/>
            <person name="Maruyama T."/>
            <person name="Minagawa J."/>
            <person name="Obokata J."/>
            <person name="Shigenobu S."/>
        </authorList>
    </citation>
    <scope>NUCLEOTIDE SEQUENCE [LARGE SCALE GENOMIC DNA]</scope>
</reference>
<comment type="caution">
    <text evidence="2">The sequence shown here is derived from an EMBL/GenBank/DDBJ whole genome shotgun (WGS) entry which is preliminary data.</text>
</comment>
<feature type="compositionally biased region" description="Polar residues" evidence="1">
    <location>
        <begin position="1"/>
        <end position="17"/>
    </location>
</feature>
<proteinExistence type="predicted"/>
<feature type="compositionally biased region" description="Basic and acidic residues" evidence="1">
    <location>
        <begin position="18"/>
        <end position="38"/>
    </location>
</feature>
<accession>A0AAV4BJE2</accession>
<feature type="region of interest" description="Disordered" evidence="1">
    <location>
        <begin position="1"/>
        <end position="38"/>
    </location>
</feature>
<gene>
    <name evidence="2" type="ORF">PoB_004620800</name>
</gene>
<organism evidence="2 3">
    <name type="scientific">Plakobranchus ocellatus</name>
    <dbReference type="NCBI Taxonomy" id="259542"/>
    <lineage>
        <taxon>Eukaryota</taxon>
        <taxon>Metazoa</taxon>
        <taxon>Spiralia</taxon>
        <taxon>Lophotrochozoa</taxon>
        <taxon>Mollusca</taxon>
        <taxon>Gastropoda</taxon>
        <taxon>Heterobranchia</taxon>
        <taxon>Euthyneura</taxon>
        <taxon>Panpulmonata</taxon>
        <taxon>Sacoglossa</taxon>
        <taxon>Placobranchoidea</taxon>
        <taxon>Plakobranchidae</taxon>
        <taxon>Plakobranchus</taxon>
    </lineage>
</organism>
<dbReference type="Proteomes" id="UP000735302">
    <property type="component" value="Unassembled WGS sequence"/>
</dbReference>
<sequence length="78" mass="8651">MLRGQTSSTKNSPTWEKTSAKEVKKQVENGRRHALDDGGRHVDLEEDVGANETQLAQSSVVPLTGEDVLAKRTWTVQF</sequence>
<evidence type="ECO:0000256" key="1">
    <source>
        <dbReference type="SAM" id="MobiDB-lite"/>
    </source>
</evidence>